<gene>
    <name evidence="8" type="ORF">CQ13_30930</name>
</gene>
<dbReference type="Pfam" id="PF00005">
    <property type="entry name" value="ABC_tran"/>
    <property type="match status" value="1"/>
</dbReference>
<dbReference type="PROSITE" id="PS00211">
    <property type="entry name" value="ABC_TRANSPORTER_1"/>
    <property type="match status" value="1"/>
</dbReference>
<dbReference type="InterPro" id="IPR003439">
    <property type="entry name" value="ABC_transporter-like_ATP-bd"/>
</dbReference>
<organism evidence="8 9">
    <name type="scientific">Bradyrhizobium retamae</name>
    <dbReference type="NCBI Taxonomy" id="1300035"/>
    <lineage>
        <taxon>Bacteria</taxon>
        <taxon>Pseudomonadati</taxon>
        <taxon>Pseudomonadota</taxon>
        <taxon>Alphaproteobacteria</taxon>
        <taxon>Hyphomicrobiales</taxon>
        <taxon>Nitrobacteraceae</taxon>
        <taxon>Bradyrhizobium</taxon>
    </lineage>
</organism>
<dbReference type="OrthoDB" id="9806149at2"/>
<reference evidence="8 9" key="1">
    <citation type="submission" date="2014-03" db="EMBL/GenBank/DDBJ databases">
        <title>Bradyrhizobium valentinum sp. nov., isolated from effective nodules of Lupinus mariae-josephae, a lupine endemic of basic-lime soils in Eastern Spain.</title>
        <authorList>
            <person name="Duran D."/>
            <person name="Rey L."/>
            <person name="Navarro A."/>
            <person name="Busquets A."/>
            <person name="Imperial J."/>
            <person name="Ruiz-Argueso T."/>
        </authorList>
    </citation>
    <scope>NUCLEOTIDE SEQUENCE [LARGE SCALE GENOMIC DNA]</scope>
    <source>
        <strain evidence="8 9">Ro19</strain>
    </source>
</reference>
<evidence type="ECO:0000256" key="4">
    <source>
        <dbReference type="ARBA" id="ARBA00022840"/>
    </source>
</evidence>
<dbReference type="AlphaFoldDB" id="A0A0R3MLZ3"/>
<feature type="domain" description="ABC transporter" evidence="7">
    <location>
        <begin position="9"/>
        <end position="237"/>
    </location>
</feature>
<dbReference type="RefSeq" id="WP_057845895.1">
    <property type="nucleotide sequence ID" value="NZ_LLYA01000172.1"/>
</dbReference>
<keyword evidence="2" id="KW-0813">Transport</keyword>
<dbReference type="InterPro" id="IPR027417">
    <property type="entry name" value="P-loop_NTPase"/>
</dbReference>
<dbReference type="EMBL" id="LLYA01000172">
    <property type="protein sequence ID" value="KRR21223.1"/>
    <property type="molecule type" value="Genomic_DNA"/>
</dbReference>
<keyword evidence="5" id="KW-0029">Amino-acid transport</keyword>
<dbReference type="InterPro" id="IPR003593">
    <property type="entry name" value="AAA+_ATPase"/>
</dbReference>
<dbReference type="CDD" id="cd03224">
    <property type="entry name" value="ABC_TM1139_LivF_branched"/>
    <property type="match status" value="1"/>
</dbReference>
<evidence type="ECO:0000256" key="2">
    <source>
        <dbReference type="ARBA" id="ARBA00022448"/>
    </source>
</evidence>
<dbReference type="Gene3D" id="3.40.50.300">
    <property type="entry name" value="P-loop containing nucleotide triphosphate hydrolases"/>
    <property type="match status" value="1"/>
</dbReference>
<protein>
    <submittedName>
        <fullName evidence="8">ABC transporter ATP-binding protein</fullName>
    </submittedName>
</protein>
<proteinExistence type="inferred from homology"/>
<dbReference type="PROSITE" id="PS50893">
    <property type="entry name" value="ABC_TRANSPORTER_2"/>
    <property type="match status" value="1"/>
</dbReference>
<comment type="function">
    <text evidence="6">Involved in beta-(1--&gt;2)glucan export. Transmembrane domains (TMD) form a pore in the inner membrane and the ATP-binding domain (NBD) is responsible for energy generation.</text>
</comment>
<dbReference type="Proteomes" id="UP000052023">
    <property type="component" value="Unassembled WGS sequence"/>
</dbReference>
<evidence type="ECO:0000313" key="8">
    <source>
        <dbReference type="EMBL" id="KRR21223.1"/>
    </source>
</evidence>
<dbReference type="PANTHER" id="PTHR43820:SF4">
    <property type="entry name" value="HIGH-AFFINITY BRANCHED-CHAIN AMINO ACID TRANSPORT ATP-BINDING PROTEIN LIVF"/>
    <property type="match status" value="1"/>
</dbReference>
<name>A0A0R3MLZ3_9BRAD</name>
<dbReference type="SMART" id="SM00382">
    <property type="entry name" value="AAA"/>
    <property type="match status" value="1"/>
</dbReference>
<dbReference type="GO" id="GO:0015658">
    <property type="term" value="F:branched-chain amino acid transmembrane transporter activity"/>
    <property type="evidence" value="ECO:0007669"/>
    <property type="project" value="TreeGrafter"/>
</dbReference>
<evidence type="ECO:0000256" key="6">
    <source>
        <dbReference type="ARBA" id="ARBA00024722"/>
    </source>
</evidence>
<evidence type="ECO:0000313" key="9">
    <source>
        <dbReference type="Proteomes" id="UP000052023"/>
    </source>
</evidence>
<comment type="caution">
    <text evidence="8">The sequence shown here is derived from an EMBL/GenBank/DDBJ whole genome shotgun (WGS) entry which is preliminary data.</text>
</comment>
<dbReference type="InterPro" id="IPR017871">
    <property type="entry name" value="ABC_transporter-like_CS"/>
</dbReference>
<evidence type="ECO:0000256" key="5">
    <source>
        <dbReference type="ARBA" id="ARBA00022970"/>
    </source>
</evidence>
<comment type="similarity">
    <text evidence="1">Belongs to the ABC transporter superfamily.</text>
</comment>
<sequence length="240" mass="25740">MTNHEANSLVIEGVSTAYDQANVLENVSLTAASGKITCLLGSNGSGKTTLIRSILGLTPPNRGSIRFGGVDLAGLPTHRVIAAGIACIPEGRRVFAKFTVEENLRIGAYQETSDAAVAQRLAHVYATFPRLSERRDQLAGTMSGGEQAMVSIGRGLMRAPKLLLIDEPSLGLAPILVRENFNIIRRINQQGITVFLVEQNVHQTLAISDYGYVLSKGRVVAAGEPSELGQTRQVHEAYFG</sequence>
<dbReference type="SUPFAM" id="SSF52540">
    <property type="entry name" value="P-loop containing nucleoside triphosphate hydrolases"/>
    <property type="match status" value="1"/>
</dbReference>
<dbReference type="GO" id="GO:0005524">
    <property type="term" value="F:ATP binding"/>
    <property type="evidence" value="ECO:0007669"/>
    <property type="project" value="UniProtKB-KW"/>
</dbReference>
<keyword evidence="9" id="KW-1185">Reference proteome</keyword>
<evidence type="ECO:0000256" key="1">
    <source>
        <dbReference type="ARBA" id="ARBA00005417"/>
    </source>
</evidence>
<evidence type="ECO:0000256" key="3">
    <source>
        <dbReference type="ARBA" id="ARBA00022741"/>
    </source>
</evidence>
<dbReference type="InterPro" id="IPR052156">
    <property type="entry name" value="BCAA_Transport_ATP-bd_LivF"/>
</dbReference>
<dbReference type="PANTHER" id="PTHR43820">
    <property type="entry name" value="HIGH-AFFINITY BRANCHED-CHAIN AMINO ACID TRANSPORT ATP-BINDING PROTEIN LIVF"/>
    <property type="match status" value="1"/>
</dbReference>
<accession>A0A0R3MLZ3</accession>
<keyword evidence="3" id="KW-0547">Nucleotide-binding</keyword>
<evidence type="ECO:0000259" key="7">
    <source>
        <dbReference type="PROSITE" id="PS50893"/>
    </source>
</evidence>
<dbReference type="GO" id="GO:0015807">
    <property type="term" value="P:L-amino acid transport"/>
    <property type="evidence" value="ECO:0007669"/>
    <property type="project" value="TreeGrafter"/>
</dbReference>
<keyword evidence="4 8" id="KW-0067">ATP-binding</keyword>
<dbReference type="GO" id="GO:0016887">
    <property type="term" value="F:ATP hydrolysis activity"/>
    <property type="evidence" value="ECO:0007669"/>
    <property type="project" value="InterPro"/>
</dbReference>